<sequence>MLSPSTVFFANSNNPTNSLEKIPEAKYNIEQSTFSSMINNVSNSNQNIDNESTPSIFIQPNAVDKQKNILNSAKTSCKKIASSAYHYLRSIDGIDEFTGATGQILPQFQQALLSLGILLPAIPLVGIGAKGAIDESIENFQVIYPSFIKEIKEKKQEILKALQQINVANNIDKKLIEREVEQFFDAWIDWLQGENQQENSEHIQQMCAAWKYLQEQDYCTAKIRYITNKYQRIKQELPAVRIERNSSPLQAAAMSLMTAGMVGLSAKSIADLLLSQGIQAAEVASDSAAMVSNILLLPAQIMMTTYGISQTIAGYKRDKLLQENRTLLENNQQQEIIKENIAQLKEIADRKIHYNSKQRLEYGVVTAIGQTAMALSSLSAMTGVGAPVGFVPAVIGAPATIYGAFIRIRSKVQEVKFLGAKEAKNSSDKRLNFDELTKNIAKKTATDTNQATPSTTTTNTLNTIVKVATNTMLQQQKILAEAKLLSIILEILNKAYQNETLLTAQTLHKKVFDKVNQLFDRVEKSQKRFIEQPNKHFIRQSTSLLLDDLKIIKDMLTLGEYRVDYLEIKLINQQGYYDLIPRLEQIQKEHKILLSTTTKEKILKSCVHDFLQLTTENKTIKEGLQHQDGTSNKLFSWNDLQQLIQLDKQAKAIYTQHYNHYVIKQIKNEAKFLRDNAYEHIINGLATESTSEQNTNKSV</sequence>
<proteinExistence type="predicted"/>
<name>A0AA95G9N5_9GAMM</name>
<dbReference type="RefSeq" id="WP_280628970.1">
    <property type="nucleotide sequence ID" value="NZ_CP123498.1"/>
</dbReference>
<reference evidence="1" key="1">
    <citation type="submission" date="2023-04" db="EMBL/GenBank/DDBJ databases">
        <title>Genome dynamics across the evolutionary transition to endosymbiosis.</title>
        <authorList>
            <person name="Siozios S."/>
            <person name="Nadal-Jimenez P."/>
            <person name="Azagi T."/>
            <person name="Sprong H."/>
            <person name="Frost C.L."/>
            <person name="Parratt S.R."/>
            <person name="Taylor G."/>
            <person name="Brettell L."/>
            <person name="Lew K.C."/>
            <person name="Croft L."/>
            <person name="King K.C."/>
            <person name="Brockhurst M.A."/>
            <person name="Hypsa V."/>
            <person name="Novakova E."/>
            <person name="Darby A.C."/>
            <person name="Hurst G.D.D."/>
        </authorList>
    </citation>
    <scope>NUCLEOTIDE SEQUENCE</scope>
    <source>
        <strain evidence="1">AIh</strain>
    </source>
</reference>
<dbReference type="EMBL" id="CP123498">
    <property type="protein sequence ID" value="WGL94806.1"/>
    <property type="molecule type" value="Genomic_DNA"/>
</dbReference>
<dbReference type="Proteomes" id="UP001177597">
    <property type="component" value="Chromosome"/>
</dbReference>
<accession>A0AA95G9N5</accession>
<gene>
    <name evidence="1" type="ORF">QE207_14070</name>
</gene>
<organism evidence="1 2">
    <name type="scientific">Arsenophonus nasoniae</name>
    <name type="common">son-killer infecting Nasonia vitripennis</name>
    <dbReference type="NCBI Taxonomy" id="638"/>
    <lineage>
        <taxon>Bacteria</taxon>
        <taxon>Pseudomonadati</taxon>
        <taxon>Pseudomonadota</taxon>
        <taxon>Gammaproteobacteria</taxon>
        <taxon>Enterobacterales</taxon>
        <taxon>Morganellaceae</taxon>
        <taxon>Arsenophonus</taxon>
    </lineage>
</organism>
<evidence type="ECO:0000313" key="2">
    <source>
        <dbReference type="Proteomes" id="UP001177597"/>
    </source>
</evidence>
<protein>
    <submittedName>
        <fullName evidence="1">Uncharacterized protein</fullName>
    </submittedName>
</protein>
<dbReference type="AlphaFoldDB" id="A0AA95G9N5"/>
<evidence type="ECO:0000313" key="1">
    <source>
        <dbReference type="EMBL" id="WGL94806.1"/>
    </source>
</evidence>